<protein>
    <submittedName>
        <fullName evidence="1">Uncharacterized protein</fullName>
    </submittedName>
</protein>
<dbReference type="Proteomes" id="UP000038083">
    <property type="component" value="Unassembled WGS sequence"/>
</dbReference>
<dbReference type="RefSeq" id="WP_156127706.1">
    <property type="nucleotide sequence ID" value="NZ_CDOG01000034.1"/>
</dbReference>
<evidence type="ECO:0000313" key="1">
    <source>
        <dbReference type="EMBL" id="CEN39707.1"/>
    </source>
</evidence>
<dbReference type="AlphaFoldDB" id="A0A0B7HP91"/>
<evidence type="ECO:0000313" key="2">
    <source>
        <dbReference type="Proteomes" id="UP000038083"/>
    </source>
</evidence>
<proteinExistence type="predicted"/>
<dbReference type="EMBL" id="CDOG01000034">
    <property type="protein sequence ID" value="CEN39707.1"/>
    <property type="molecule type" value="Genomic_DNA"/>
</dbReference>
<reference evidence="1 2" key="1">
    <citation type="submission" date="2015-01" db="EMBL/GenBank/DDBJ databases">
        <authorList>
            <person name="Xiang T."/>
            <person name="Song Y."/>
            <person name="Huang L."/>
            <person name="Wang B."/>
            <person name="Wu P."/>
        </authorList>
    </citation>
    <scope>NUCLEOTIDE SEQUENCE [LARGE SCALE GENOMIC DNA]</scope>
    <source>
        <strain evidence="1 2">Ccy74</strain>
    </source>
</reference>
<organism evidence="1 2">
    <name type="scientific">Capnocytophaga cynodegmi</name>
    <dbReference type="NCBI Taxonomy" id="28189"/>
    <lineage>
        <taxon>Bacteria</taxon>
        <taxon>Pseudomonadati</taxon>
        <taxon>Bacteroidota</taxon>
        <taxon>Flavobacteriia</taxon>
        <taxon>Flavobacteriales</taxon>
        <taxon>Flavobacteriaceae</taxon>
        <taxon>Capnocytophaga</taxon>
    </lineage>
</organism>
<name>A0A0B7HP91_9FLAO</name>
<accession>A0A0B7HP91</accession>
<sequence length="51" mass="5633">MEKASLGADTFTQQQIRQSANRALKSADNSVSKEIKEELEGVGNKTTNFFN</sequence>
<gene>
    <name evidence="1" type="ORF">CCYN74_40044</name>
</gene>